<gene>
    <name evidence="1" type="ORF">H5410_033090</name>
</gene>
<dbReference type="EMBL" id="JACXVP010000006">
    <property type="protein sequence ID" value="KAG5601720.1"/>
    <property type="molecule type" value="Genomic_DNA"/>
</dbReference>
<dbReference type="PANTHER" id="PTHR46238">
    <property type="entry name" value="REVERSE TRANSCRIPTASE DOMAIN-CONTAINING PROTEIN"/>
    <property type="match status" value="1"/>
</dbReference>
<evidence type="ECO:0000313" key="2">
    <source>
        <dbReference type="Proteomes" id="UP000824120"/>
    </source>
</evidence>
<name>A0A9J5YPR8_SOLCO</name>
<dbReference type="AlphaFoldDB" id="A0A9J5YPR8"/>
<evidence type="ECO:0000313" key="1">
    <source>
        <dbReference type="EMBL" id="KAG5601720.1"/>
    </source>
</evidence>
<proteinExistence type="predicted"/>
<organism evidence="1 2">
    <name type="scientific">Solanum commersonii</name>
    <name type="common">Commerson's wild potato</name>
    <name type="synonym">Commerson's nightshade</name>
    <dbReference type="NCBI Taxonomy" id="4109"/>
    <lineage>
        <taxon>Eukaryota</taxon>
        <taxon>Viridiplantae</taxon>
        <taxon>Streptophyta</taxon>
        <taxon>Embryophyta</taxon>
        <taxon>Tracheophyta</taxon>
        <taxon>Spermatophyta</taxon>
        <taxon>Magnoliopsida</taxon>
        <taxon>eudicotyledons</taxon>
        <taxon>Gunneridae</taxon>
        <taxon>Pentapetalae</taxon>
        <taxon>asterids</taxon>
        <taxon>lamiids</taxon>
        <taxon>Solanales</taxon>
        <taxon>Solanaceae</taxon>
        <taxon>Solanoideae</taxon>
        <taxon>Solaneae</taxon>
        <taxon>Solanum</taxon>
    </lineage>
</organism>
<dbReference type="Proteomes" id="UP000824120">
    <property type="component" value="Chromosome 6"/>
</dbReference>
<keyword evidence="2" id="KW-1185">Reference proteome</keyword>
<reference evidence="1 2" key="1">
    <citation type="submission" date="2020-09" db="EMBL/GenBank/DDBJ databases">
        <title>De no assembly of potato wild relative species, Solanum commersonii.</title>
        <authorList>
            <person name="Cho K."/>
        </authorList>
    </citation>
    <scope>NUCLEOTIDE SEQUENCE [LARGE SCALE GENOMIC DNA]</scope>
    <source>
        <strain evidence="1">LZ3.2</strain>
        <tissue evidence="1">Leaf</tissue>
    </source>
</reference>
<accession>A0A9J5YPR8</accession>
<feature type="non-terminal residue" evidence="1">
    <location>
        <position position="103"/>
    </location>
</feature>
<sequence>MERNVGLVNNSHIQKIKVVKMRMLRYMYGHTRRVKIRNNVMRDKRRCTNAPVRKWERLVMTGFRRGRGRPRKYWGEMIRRDMAQLQLTITLDRWLWRTRIRVE</sequence>
<dbReference type="OrthoDB" id="1302702at2759"/>
<comment type="caution">
    <text evidence="1">The sequence shown here is derived from an EMBL/GenBank/DDBJ whole genome shotgun (WGS) entry which is preliminary data.</text>
</comment>
<dbReference type="PANTHER" id="PTHR46238:SF8">
    <property type="entry name" value="ENDONUCLEASE_EXONUCLEASE_PHOSPHATASE DOMAIN-CONTAINING PROTEIN"/>
    <property type="match status" value="1"/>
</dbReference>
<protein>
    <submittedName>
        <fullName evidence="1">Uncharacterized protein</fullName>
    </submittedName>
</protein>